<evidence type="ECO:0000313" key="4">
    <source>
        <dbReference type="Proteomes" id="UP000473574"/>
    </source>
</evidence>
<feature type="region of interest" description="Disordered" evidence="1">
    <location>
        <begin position="17"/>
        <end position="58"/>
    </location>
</feature>
<feature type="region of interest" description="Disordered" evidence="1">
    <location>
        <begin position="493"/>
        <end position="568"/>
    </location>
</feature>
<dbReference type="EMBL" id="QZCE01000002">
    <property type="protein sequence ID" value="NEZ66320.1"/>
    <property type="molecule type" value="Genomic_DNA"/>
</dbReference>
<organism evidence="3 4">
    <name type="scientific">Adonisia turfae CCMR0082</name>
    <dbReference type="NCBI Taxonomy" id="2304604"/>
    <lineage>
        <taxon>Bacteria</taxon>
        <taxon>Bacillati</taxon>
        <taxon>Cyanobacteriota</taxon>
        <taxon>Adonisia</taxon>
        <taxon>Adonisia turfae</taxon>
    </lineage>
</organism>
<evidence type="ECO:0000313" key="3">
    <source>
        <dbReference type="EMBL" id="NEZ66320.1"/>
    </source>
</evidence>
<dbReference type="GO" id="GO:0015074">
    <property type="term" value="P:DNA integration"/>
    <property type="evidence" value="ECO:0007669"/>
    <property type="project" value="InterPro"/>
</dbReference>
<feature type="compositionally biased region" description="Basic and acidic residues" evidence="1">
    <location>
        <begin position="35"/>
        <end position="44"/>
    </location>
</feature>
<proteinExistence type="predicted"/>
<gene>
    <name evidence="3" type="ORF">D0962_26770</name>
</gene>
<dbReference type="CDD" id="cd00093">
    <property type="entry name" value="HTH_XRE"/>
    <property type="match status" value="1"/>
</dbReference>
<dbReference type="AlphaFoldDB" id="A0A6M0SCV6"/>
<accession>A0A6M0SCV6</accession>
<dbReference type="Proteomes" id="UP000473574">
    <property type="component" value="Unassembled WGS sequence"/>
</dbReference>
<dbReference type="NCBIfam" id="NF033546">
    <property type="entry name" value="transpos_IS21"/>
    <property type="match status" value="1"/>
</dbReference>
<name>A0A6M0SCV6_9CYAN</name>
<reference evidence="3 4" key="1">
    <citation type="journal article" date="2020" name="Microb. Ecol.">
        <title>Ecogenomics of the Marine Benthic Filamentous Cyanobacterium Adonisia.</title>
        <authorList>
            <person name="Walter J.M."/>
            <person name="Coutinho F.H."/>
            <person name="Leomil L."/>
            <person name="Hargreaves P.I."/>
            <person name="Campeao M.E."/>
            <person name="Vieira V.V."/>
            <person name="Silva B.S."/>
            <person name="Fistarol G.O."/>
            <person name="Salomon P.S."/>
            <person name="Sawabe T."/>
            <person name="Mino S."/>
            <person name="Hosokawa M."/>
            <person name="Miyashita H."/>
            <person name="Maruyama F."/>
            <person name="van Verk M.C."/>
            <person name="Dutilh B.E."/>
            <person name="Thompson C.C."/>
            <person name="Thompson F.L."/>
        </authorList>
    </citation>
    <scope>NUCLEOTIDE SEQUENCE [LARGE SCALE GENOMIC DNA]</scope>
    <source>
        <strain evidence="3 4">CCMR0082</strain>
    </source>
</reference>
<dbReference type="SUPFAM" id="SSF53098">
    <property type="entry name" value="Ribonuclease H-like"/>
    <property type="match status" value="1"/>
</dbReference>
<dbReference type="InterPro" id="IPR001387">
    <property type="entry name" value="Cro/C1-type_HTH"/>
</dbReference>
<feature type="domain" description="Integrase catalytic" evidence="2">
    <location>
        <begin position="125"/>
        <end position="308"/>
    </location>
</feature>
<dbReference type="PROSITE" id="PS50994">
    <property type="entry name" value="INTEGRASE"/>
    <property type="match status" value="1"/>
</dbReference>
<dbReference type="PANTHER" id="PTHR35004">
    <property type="entry name" value="TRANSPOSASE RV3428C-RELATED"/>
    <property type="match status" value="1"/>
</dbReference>
<evidence type="ECO:0000259" key="2">
    <source>
        <dbReference type="PROSITE" id="PS50994"/>
    </source>
</evidence>
<evidence type="ECO:0000256" key="1">
    <source>
        <dbReference type="SAM" id="MobiDB-lite"/>
    </source>
</evidence>
<sequence>MPAAIYPKQVELYMESKQKGLSQRASSAKAGISDRTARRIERGTHRPNRGRPRDWKTRRDPLDGLWEKELRPRLEAEPRLETTTIFEILQELHPGQYDDKLRTVQRRVSKWKATHGKAKEVMFKIRHEPGEMGLSDFTHLKGVTVTIEGKTFHHLLYHDRLAYSGWQYVQVIQGGESFIGLSQGLQNALHACGGVPKTHRTDSLSAAYRNTGGRNPQLTQLYASVCDHYRMEATRNNTGVAHENGSIESPHGYFKRRLCQALYRRGSFEFESVVQYQDFIETVIAKLNEKCQKKFATEPPYLQPLPRYRTPDYEVRSANVSVHSTINVRCILYTVPSRLIGQRLTLHLYHDRIVGFLGTTEVVELERVHVHGSEKIRRARSINYRHVAESLRRKPRAFLYCQWQADLLPNAQWQAIWTTLKTTVEPDKAARLITEALYLAATQDKESEVAEYLQTQLKQATLSLAGLQRAFDSTLTTDQCPAITSVQHDLSDYDQLLNSPPGGTLSDLDEHPQTTQTQTLPRPVANPGAPSHPRTLVLRPVPVGFGPGRSRSPRTKPNLPRPGRSAAAFRKVLDQL</sequence>
<protein>
    <submittedName>
        <fullName evidence="3">IS21 family transposase</fullName>
    </submittedName>
</protein>
<comment type="caution">
    <text evidence="3">The sequence shown here is derived from an EMBL/GenBank/DDBJ whole genome shotgun (WGS) entry which is preliminary data.</text>
</comment>
<dbReference type="PANTHER" id="PTHR35004:SF7">
    <property type="entry name" value="INTEGRASE PROTEIN"/>
    <property type="match status" value="1"/>
</dbReference>
<dbReference type="InterPro" id="IPR012337">
    <property type="entry name" value="RNaseH-like_sf"/>
</dbReference>
<dbReference type="InterPro" id="IPR001584">
    <property type="entry name" value="Integrase_cat-core"/>
</dbReference>